<sequence length="192" mass="21988">STAGIRQAHQAISDGQFQQAHNLLAAAAEEDYLSPAALFLNSRLYLQRFYTADSKRADLLLDSEKSLLAAIERNGADFKNFERLTKVYNLLAEIPMPQRADYLKKASDSAWRAVERYPGCARLRIELARIAEKLGKTDHAIEQYKKAIDIEDSYRRQFRIMYPGREIFSRLGKEKYQTAKQRIKSLCQQAAP</sequence>
<dbReference type="AlphaFoldDB" id="A0A0F8XFZ0"/>
<reference evidence="1" key="1">
    <citation type="journal article" date="2015" name="Nature">
        <title>Complex archaea that bridge the gap between prokaryotes and eukaryotes.</title>
        <authorList>
            <person name="Spang A."/>
            <person name="Saw J.H."/>
            <person name="Jorgensen S.L."/>
            <person name="Zaremba-Niedzwiedzka K."/>
            <person name="Martijn J."/>
            <person name="Lind A.E."/>
            <person name="van Eijk R."/>
            <person name="Schleper C."/>
            <person name="Guy L."/>
            <person name="Ettema T.J."/>
        </authorList>
    </citation>
    <scope>NUCLEOTIDE SEQUENCE</scope>
</reference>
<comment type="caution">
    <text evidence="1">The sequence shown here is derived from an EMBL/GenBank/DDBJ whole genome shotgun (WGS) entry which is preliminary data.</text>
</comment>
<name>A0A0F8XFZ0_9ZZZZ</name>
<gene>
    <name evidence="1" type="ORF">LCGC14_3030080</name>
</gene>
<evidence type="ECO:0000313" key="1">
    <source>
        <dbReference type="EMBL" id="KKK59865.1"/>
    </source>
</evidence>
<protein>
    <submittedName>
        <fullName evidence="1">Uncharacterized protein</fullName>
    </submittedName>
</protein>
<dbReference type="SMART" id="SM00028">
    <property type="entry name" value="TPR"/>
    <property type="match status" value="1"/>
</dbReference>
<dbReference type="InterPro" id="IPR019734">
    <property type="entry name" value="TPR_rpt"/>
</dbReference>
<dbReference type="Gene3D" id="1.25.40.10">
    <property type="entry name" value="Tetratricopeptide repeat domain"/>
    <property type="match status" value="1"/>
</dbReference>
<feature type="non-terminal residue" evidence="1">
    <location>
        <position position="1"/>
    </location>
</feature>
<dbReference type="InterPro" id="IPR011990">
    <property type="entry name" value="TPR-like_helical_dom_sf"/>
</dbReference>
<dbReference type="EMBL" id="LAZR01063251">
    <property type="protein sequence ID" value="KKK59865.1"/>
    <property type="molecule type" value="Genomic_DNA"/>
</dbReference>
<dbReference type="PROSITE" id="PS50005">
    <property type="entry name" value="TPR"/>
    <property type="match status" value="1"/>
</dbReference>
<organism evidence="1">
    <name type="scientific">marine sediment metagenome</name>
    <dbReference type="NCBI Taxonomy" id="412755"/>
    <lineage>
        <taxon>unclassified sequences</taxon>
        <taxon>metagenomes</taxon>
        <taxon>ecological metagenomes</taxon>
    </lineage>
</organism>
<proteinExistence type="predicted"/>
<accession>A0A0F8XFZ0</accession>
<dbReference type="SUPFAM" id="SSF48452">
    <property type="entry name" value="TPR-like"/>
    <property type="match status" value="1"/>
</dbReference>